<keyword evidence="4 8" id="KW-1133">Transmembrane helix</keyword>
<keyword evidence="6 8" id="KW-0472">Membrane</keyword>
<protein>
    <submittedName>
        <fullName evidence="10">Ankyrin repeat-containing-like protein</fullName>
    </submittedName>
</protein>
<evidence type="ECO:0000313" key="10">
    <source>
        <dbReference type="EMBL" id="RWR86068.1"/>
    </source>
</evidence>
<dbReference type="PROSITE" id="PS50088">
    <property type="entry name" value="ANK_REPEAT"/>
    <property type="match status" value="1"/>
</dbReference>
<feature type="transmembrane region" description="Helical" evidence="8">
    <location>
        <begin position="280"/>
        <end position="297"/>
    </location>
</feature>
<evidence type="ECO:0000256" key="1">
    <source>
        <dbReference type="ARBA" id="ARBA00004141"/>
    </source>
</evidence>
<feature type="domain" description="PGG" evidence="9">
    <location>
        <begin position="271"/>
        <end position="386"/>
    </location>
</feature>
<comment type="subcellular location">
    <subcellularLocation>
        <location evidence="1">Membrane</location>
        <topology evidence="1">Multi-pass membrane protein</topology>
    </subcellularLocation>
</comment>
<dbReference type="Pfam" id="PF12796">
    <property type="entry name" value="Ank_2"/>
    <property type="match status" value="1"/>
</dbReference>
<reference evidence="10 11" key="1">
    <citation type="journal article" date="2019" name="Nat. Plants">
        <title>Stout camphor tree genome fills gaps in understanding of flowering plant genome evolution.</title>
        <authorList>
            <person name="Chaw S.M."/>
            <person name="Liu Y.C."/>
            <person name="Wu Y.W."/>
            <person name="Wang H.Y."/>
            <person name="Lin C.I."/>
            <person name="Wu C.S."/>
            <person name="Ke H.M."/>
            <person name="Chang L.Y."/>
            <person name="Hsu C.Y."/>
            <person name="Yang H.T."/>
            <person name="Sudianto E."/>
            <person name="Hsu M.H."/>
            <person name="Wu K.P."/>
            <person name="Wang L.N."/>
            <person name="Leebens-Mack J.H."/>
            <person name="Tsai I.J."/>
        </authorList>
    </citation>
    <scope>NUCLEOTIDE SEQUENCE [LARGE SCALE GENOMIC DNA]</scope>
    <source>
        <strain evidence="11">cv. Chaw 1501</strain>
        <tissue evidence="10">Young leaves</tissue>
    </source>
</reference>
<proteinExistence type="predicted"/>
<dbReference type="Gene3D" id="1.25.40.20">
    <property type="entry name" value="Ankyrin repeat-containing domain"/>
    <property type="match status" value="1"/>
</dbReference>
<dbReference type="OrthoDB" id="674805at2759"/>
<evidence type="ECO:0000256" key="4">
    <source>
        <dbReference type="ARBA" id="ARBA00022989"/>
    </source>
</evidence>
<dbReference type="Pfam" id="PF13962">
    <property type="entry name" value="PGG"/>
    <property type="match status" value="1"/>
</dbReference>
<evidence type="ECO:0000256" key="3">
    <source>
        <dbReference type="ARBA" id="ARBA00022737"/>
    </source>
</evidence>
<keyword evidence="2 8" id="KW-0812">Transmembrane</keyword>
<dbReference type="Proteomes" id="UP000283530">
    <property type="component" value="Unassembled WGS sequence"/>
</dbReference>
<comment type="caution">
    <text evidence="10">The sequence shown here is derived from an EMBL/GenBank/DDBJ whole genome shotgun (WGS) entry which is preliminary data.</text>
</comment>
<keyword evidence="3" id="KW-0677">Repeat</keyword>
<feature type="transmembrane region" description="Helical" evidence="8">
    <location>
        <begin position="332"/>
        <end position="354"/>
    </location>
</feature>
<dbReference type="PANTHER" id="PTHR24186:SF37">
    <property type="entry name" value="PGG DOMAIN-CONTAINING PROTEIN"/>
    <property type="match status" value="1"/>
</dbReference>
<gene>
    <name evidence="10" type="ORF">CKAN_01495000</name>
</gene>
<dbReference type="PANTHER" id="PTHR24186">
    <property type="entry name" value="PROTEIN PHOSPHATASE 1 REGULATORY SUBUNIT"/>
    <property type="match status" value="1"/>
</dbReference>
<sequence>MKDMDERLYEAAIRGDVEKLLDLLNEDALKKADEPFLDRVMRNCIGKDNPLHLGALFGHNEFVREISSRKPEFACQLNSKGLSPLHLAAERGHVLVVKVLLETDADVCFVRDRDGSIPLQLAVIKGRVEVIEELVKAKNITAWLLTDEREPILHFCAKHDQFDALKKLVSLVKDDGFVRLKDNSDNTILHLLSAKKQIKMVEFLLDNTGIELEINALNVDRLTALDELYLPQWEAGFLELQKLLRGKGAKRSSDLSSPTNFALKLTKQDSKWLERMEPSLLVLATLVVSVTYAAILSPPGGFWQDDYLQPGSKQNHTAGDPILWSKSRTRYYVFYISNSIGFFSSLAIIAVILGGHQVSPTYILRVLNYSTAIVMISLTSSYMLSLSSAASGGWMSLALSVTCSVFFSGTITALYIKDSCSKILRRHRKGEGTQQSVVIQMTTDHQNS</sequence>
<accession>A0A3S3P9H7</accession>
<keyword evidence="5 7" id="KW-0040">ANK repeat</keyword>
<evidence type="ECO:0000256" key="8">
    <source>
        <dbReference type="SAM" id="Phobius"/>
    </source>
</evidence>
<evidence type="ECO:0000259" key="9">
    <source>
        <dbReference type="Pfam" id="PF13962"/>
    </source>
</evidence>
<evidence type="ECO:0000256" key="7">
    <source>
        <dbReference type="PROSITE-ProRule" id="PRU00023"/>
    </source>
</evidence>
<evidence type="ECO:0000256" key="5">
    <source>
        <dbReference type="ARBA" id="ARBA00023043"/>
    </source>
</evidence>
<dbReference type="SUPFAM" id="SSF48403">
    <property type="entry name" value="Ankyrin repeat"/>
    <property type="match status" value="1"/>
</dbReference>
<keyword evidence="11" id="KW-1185">Reference proteome</keyword>
<dbReference type="PROSITE" id="PS50297">
    <property type="entry name" value="ANK_REP_REGION"/>
    <property type="match status" value="1"/>
</dbReference>
<name>A0A3S3P9H7_9MAGN</name>
<dbReference type="AlphaFoldDB" id="A0A3S3P9H7"/>
<evidence type="ECO:0000313" key="11">
    <source>
        <dbReference type="Proteomes" id="UP000283530"/>
    </source>
</evidence>
<dbReference type="InterPro" id="IPR002110">
    <property type="entry name" value="Ankyrin_rpt"/>
</dbReference>
<feature type="transmembrane region" description="Helical" evidence="8">
    <location>
        <begin position="397"/>
        <end position="416"/>
    </location>
</feature>
<evidence type="ECO:0000256" key="2">
    <source>
        <dbReference type="ARBA" id="ARBA00022692"/>
    </source>
</evidence>
<dbReference type="InterPro" id="IPR036770">
    <property type="entry name" value="Ankyrin_rpt-contain_sf"/>
</dbReference>
<dbReference type="SMART" id="SM00248">
    <property type="entry name" value="ANK"/>
    <property type="match status" value="6"/>
</dbReference>
<dbReference type="GO" id="GO:0005886">
    <property type="term" value="C:plasma membrane"/>
    <property type="evidence" value="ECO:0007669"/>
    <property type="project" value="TreeGrafter"/>
</dbReference>
<feature type="transmembrane region" description="Helical" evidence="8">
    <location>
        <begin position="366"/>
        <end position="385"/>
    </location>
</feature>
<dbReference type="STRING" id="337451.A0A3S3P9H7"/>
<dbReference type="EMBL" id="QPKB01000005">
    <property type="protein sequence ID" value="RWR86068.1"/>
    <property type="molecule type" value="Genomic_DNA"/>
</dbReference>
<evidence type="ECO:0000256" key="6">
    <source>
        <dbReference type="ARBA" id="ARBA00023136"/>
    </source>
</evidence>
<dbReference type="InterPro" id="IPR026961">
    <property type="entry name" value="PGG_dom"/>
</dbReference>
<feature type="repeat" description="ANK" evidence="7">
    <location>
        <begin position="80"/>
        <end position="112"/>
    </location>
</feature>
<organism evidence="10 11">
    <name type="scientific">Cinnamomum micranthum f. kanehirae</name>
    <dbReference type="NCBI Taxonomy" id="337451"/>
    <lineage>
        <taxon>Eukaryota</taxon>
        <taxon>Viridiplantae</taxon>
        <taxon>Streptophyta</taxon>
        <taxon>Embryophyta</taxon>
        <taxon>Tracheophyta</taxon>
        <taxon>Spermatophyta</taxon>
        <taxon>Magnoliopsida</taxon>
        <taxon>Magnoliidae</taxon>
        <taxon>Laurales</taxon>
        <taxon>Lauraceae</taxon>
        <taxon>Cinnamomum</taxon>
    </lineage>
</organism>